<accession>A0A4R2JGV4</accession>
<evidence type="ECO:0000313" key="1">
    <source>
        <dbReference type="EMBL" id="TCO55599.1"/>
    </source>
</evidence>
<reference evidence="1 2" key="1">
    <citation type="submission" date="2019-03" db="EMBL/GenBank/DDBJ databases">
        <title>Genomic Encyclopedia of Type Strains, Phase IV (KMG-IV): sequencing the most valuable type-strain genomes for metagenomic binning, comparative biology and taxonomic classification.</title>
        <authorList>
            <person name="Goeker M."/>
        </authorList>
    </citation>
    <scope>NUCLEOTIDE SEQUENCE [LARGE SCALE GENOMIC DNA]</scope>
    <source>
        <strain evidence="1 2">DSM 45934</strain>
    </source>
</reference>
<dbReference type="RefSeq" id="WP_132121589.1">
    <property type="nucleotide sequence ID" value="NZ_SLWS01000007.1"/>
</dbReference>
<dbReference type="InterPro" id="IPR027417">
    <property type="entry name" value="P-loop_NTPase"/>
</dbReference>
<dbReference type="Gene3D" id="3.40.50.300">
    <property type="entry name" value="P-loop containing nucleotide triphosphate hydrolases"/>
    <property type="match status" value="1"/>
</dbReference>
<keyword evidence="2" id="KW-1185">Reference proteome</keyword>
<proteinExistence type="predicted"/>
<protein>
    <recommendedName>
        <fullName evidence="3">Sulfotransferase family protein</fullName>
    </recommendedName>
</protein>
<gene>
    <name evidence="1" type="ORF">EV192_10720</name>
</gene>
<dbReference type="OrthoDB" id="272985at2"/>
<dbReference type="InterPro" id="IPR053226">
    <property type="entry name" value="Pyrrolopyrazine_biosynth_F"/>
</dbReference>
<organism evidence="1 2">
    <name type="scientific">Actinocrispum wychmicini</name>
    <dbReference type="NCBI Taxonomy" id="1213861"/>
    <lineage>
        <taxon>Bacteria</taxon>
        <taxon>Bacillati</taxon>
        <taxon>Actinomycetota</taxon>
        <taxon>Actinomycetes</taxon>
        <taxon>Pseudonocardiales</taxon>
        <taxon>Pseudonocardiaceae</taxon>
        <taxon>Actinocrispum</taxon>
    </lineage>
</organism>
<comment type="caution">
    <text evidence="1">The sequence shown here is derived from an EMBL/GenBank/DDBJ whole genome shotgun (WGS) entry which is preliminary data.</text>
</comment>
<name>A0A4R2JGV4_9PSEU</name>
<evidence type="ECO:0000313" key="2">
    <source>
        <dbReference type="Proteomes" id="UP000295680"/>
    </source>
</evidence>
<dbReference type="Proteomes" id="UP000295680">
    <property type="component" value="Unassembled WGS sequence"/>
</dbReference>
<dbReference type="EMBL" id="SLWS01000007">
    <property type="protein sequence ID" value="TCO55599.1"/>
    <property type="molecule type" value="Genomic_DNA"/>
</dbReference>
<sequence length="249" mass="28059">MTPPLLALWSAPRSRSTAFLRMMTERGDYTVVHEPFSHVVDFGVTTVGDREVRTEADLTAALRALSAQEPVFFKDTTDFHYPGLLADRQFLAEATHTFIIRHPSEAIASHFALNAQLQRDEIGFARLAEIHDAVVATGAEPVVVDSDDLVARPVETVRQYCALVGIPFRPEALSWAPGIRSEWEKTRPWHENTGRTNGFTRTESTYQATTENHPLLADYLRYHLPFYEKLRARRMTVPAVDPLPSSDRG</sequence>
<dbReference type="SUPFAM" id="SSF52540">
    <property type="entry name" value="P-loop containing nucleoside triphosphate hydrolases"/>
    <property type="match status" value="1"/>
</dbReference>
<dbReference type="Pfam" id="PF19798">
    <property type="entry name" value="Sulfotransfer_5"/>
    <property type="match status" value="1"/>
</dbReference>
<dbReference type="AlphaFoldDB" id="A0A4R2JGV4"/>
<dbReference type="PANTHER" id="PTHR48419">
    <property type="entry name" value="SULFOTRANSFERASE DOMAIN-CONTAINING PROTEIN"/>
    <property type="match status" value="1"/>
</dbReference>
<evidence type="ECO:0008006" key="3">
    <source>
        <dbReference type="Google" id="ProtNLM"/>
    </source>
</evidence>
<dbReference type="PANTHER" id="PTHR48419:SF1">
    <property type="entry name" value="SULFOTRANSFERASE DOMAIN-CONTAINING PROTEIN"/>
    <property type="match status" value="1"/>
</dbReference>